<keyword evidence="4" id="KW-0812">Transmembrane</keyword>
<reference evidence="10" key="1">
    <citation type="journal article" date="2019" name="Int. J. Syst. Evol. Microbiol.">
        <title>The Global Catalogue of Microorganisms (GCM) 10K type strain sequencing project: providing services to taxonomists for standard genome sequencing and annotation.</title>
        <authorList>
            <consortium name="The Broad Institute Genomics Platform"/>
            <consortium name="The Broad Institute Genome Sequencing Center for Infectious Disease"/>
            <person name="Wu L."/>
            <person name="Ma J."/>
        </authorList>
    </citation>
    <scope>NUCLEOTIDE SEQUENCE [LARGE SCALE GENOMIC DNA]</scope>
    <source>
        <strain evidence="10">CCUG 62981</strain>
    </source>
</reference>
<dbReference type="SUPFAM" id="SSF49464">
    <property type="entry name" value="Carboxypeptidase regulatory domain-like"/>
    <property type="match status" value="1"/>
</dbReference>
<keyword evidence="6" id="KW-0998">Cell outer membrane</keyword>
<feature type="domain" description="TonB-dependent transporter Oar-like beta-barrel" evidence="8">
    <location>
        <begin position="357"/>
        <end position="874"/>
    </location>
</feature>
<name>A0ABV9NBF3_9PROT</name>
<feature type="domain" description="TonB-dependent transporter Oar-like beta-barrel" evidence="8">
    <location>
        <begin position="245"/>
        <end position="309"/>
    </location>
</feature>
<dbReference type="Proteomes" id="UP001596024">
    <property type="component" value="Unassembled WGS sequence"/>
</dbReference>
<dbReference type="Pfam" id="PF25183">
    <property type="entry name" value="OMP_b-brl_4"/>
    <property type="match status" value="2"/>
</dbReference>
<gene>
    <name evidence="9" type="ORF">ACFPB0_08055</name>
</gene>
<evidence type="ECO:0000259" key="8">
    <source>
        <dbReference type="Pfam" id="PF25183"/>
    </source>
</evidence>
<dbReference type="Gene3D" id="2.60.40.1120">
    <property type="entry name" value="Carboxypeptidase-like, regulatory domain"/>
    <property type="match status" value="1"/>
</dbReference>
<sequence length="1057" mass="115882">MTFLKKFAYGASVAALAAMAPVAAVHAQQITSDIRGQITDQNGAPISGASVQVIHQPSGSVSNSVTSAGGVFSARGLRVGGPYTVTITANGYQPRQVEGISLNLGETFRLDQSLEASQATEVIVVTGSAIQTVETAIGPNATFGQDVLTAAPAINRSLGDIVRIDPRIYVDESFVDAIQCAGANPRFNSLTVDGVRLNDGFGLNSNGFPTESQPFSYDAIEQVAVELAPYDVRYGGFSACNINAVTKSGGNEFRGGFFVDYTSDSLTGSSLEGNSVTIEPFDDYRYGINVGGPIIQDRLFFFAAYERREGTNTFDRGPEGSGATVEISGFTLADFEEIRRISRDVYNYDPGGIPSSYGNTDEKFLLRLDWEINNNHRASFVYNYNDGFNITQSDGGNSQFEYSNHLYERGAELNSYTASLFSDWTNNFSTEMRLSYIDLVNRQNSLDTDGFGEVQIRVGGNTIYLGGDDSRQSNELNYSILSAQLRGNYQLDNHSISFGYEREQYDIYNLFVQHTIGEFRFNSIADFENGFPSAIYYNNAPSQNPADAAADWGYAINTVFVQDEWQVTPNLTITGGLRYDWYTTSDAPPENPDFVADYGFSNSQTLDGTGLIQPRFAVQWDVSDTLTVRGGIGLFSGGNPNVWLSNNYSANNVTQFGQRGRNFGYTNGTRSLFDADVVYPNGLTPGFAVPQELVDGVAAGVGDNFEINYLDPSFNIPAEWKFSLGATWLVDVPLAGFLGGEYIVNADLLFNRAQNSAVIRRGDLDQVGTAVAGIPVFASNREPSFVLTNATRDVDSFNFGLTVQREYDFGLSWVAGYSYSDAQDIQPMTSSVAFSNYSNRAYFNPQVDEIAQSNYNVPHRFTLLLNYEHEFVQEYRTRFTLFGQAAQGRPYGYGFASNSVMGFNPFQEGASSLLYVPTGPSDPNVAFAGGFDVDGFFSYLEQQGLMGYAGGFVPRNAFNSDWWIKADLRIEQELPGLRDGHRSAAFIVIDNLPNLINDEWGIFRQASFPGTIEAASAGLINGGNQIEYRSFNPNRVVQGRQGSASLWSVRIGLRYEF</sequence>
<proteinExistence type="predicted"/>
<keyword evidence="10" id="KW-1185">Reference proteome</keyword>
<feature type="chain" id="PRO_5047342758" evidence="7">
    <location>
        <begin position="28"/>
        <end position="1057"/>
    </location>
</feature>
<organism evidence="9 10">
    <name type="scientific">Glycocaulis abyssi</name>
    <dbReference type="NCBI Taxonomy" id="1433403"/>
    <lineage>
        <taxon>Bacteria</taxon>
        <taxon>Pseudomonadati</taxon>
        <taxon>Pseudomonadota</taxon>
        <taxon>Alphaproteobacteria</taxon>
        <taxon>Maricaulales</taxon>
        <taxon>Maricaulaceae</taxon>
        <taxon>Glycocaulis</taxon>
    </lineage>
</organism>
<dbReference type="Gene3D" id="2.170.130.10">
    <property type="entry name" value="TonB-dependent receptor, plug domain"/>
    <property type="match status" value="1"/>
</dbReference>
<accession>A0ABV9NBF3</accession>
<keyword evidence="9" id="KW-0675">Receptor</keyword>
<keyword evidence="2" id="KW-0813">Transport</keyword>
<evidence type="ECO:0000313" key="9">
    <source>
        <dbReference type="EMBL" id="MFC4725241.1"/>
    </source>
</evidence>
<dbReference type="Pfam" id="PF13620">
    <property type="entry name" value="CarboxypepD_reg"/>
    <property type="match status" value="1"/>
</dbReference>
<feature type="signal peptide" evidence="7">
    <location>
        <begin position="1"/>
        <end position="27"/>
    </location>
</feature>
<dbReference type="Gene3D" id="2.40.170.20">
    <property type="entry name" value="TonB-dependent receptor, beta-barrel domain"/>
    <property type="match status" value="1"/>
</dbReference>
<dbReference type="PANTHER" id="PTHR30069">
    <property type="entry name" value="TONB-DEPENDENT OUTER MEMBRANE RECEPTOR"/>
    <property type="match status" value="1"/>
</dbReference>
<evidence type="ECO:0000256" key="4">
    <source>
        <dbReference type="ARBA" id="ARBA00022692"/>
    </source>
</evidence>
<dbReference type="SUPFAM" id="SSF56935">
    <property type="entry name" value="Porins"/>
    <property type="match status" value="1"/>
</dbReference>
<dbReference type="PANTHER" id="PTHR30069:SF46">
    <property type="entry name" value="OAR PROTEIN"/>
    <property type="match status" value="1"/>
</dbReference>
<dbReference type="InterPro" id="IPR008969">
    <property type="entry name" value="CarboxyPept-like_regulatory"/>
</dbReference>
<evidence type="ECO:0000256" key="2">
    <source>
        <dbReference type="ARBA" id="ARBA00022448"/>
    </source>
</evidence>
<protein>
    <submittedName>
        <fullName evidence="9">TonB-dependent receptor domain-containing protein</fullName>
    </submittedName>
</protein>
<dbReference type="EMBL" id="JBHSGQ010000003">
    <property type="protein sequence ID" value="MFC4725241.1"/>
    <property type="molecule type" value="Genomic_DNA"/>
</dbReference>
<evidence type="ECO:0000256" key="1">
    <source>
        <dbReference type="ARBA" id="ARBA00004571"/>
    </source>
</evidence>
<evidence type="ECO:0000256" key="3">
    <source>
        <dbReference type="ARBA" id="ARBA00022452"/>
    </source>
</evidence>
<evidence type="ECO:0000256" key="7">
    <source>
        <dbReference type="SAM" id="SignalP"/>
    </source>
</evidence>
<keyword evidence="5" id="KW-0472">Membrane</keyword>
<dbReference type="InterPro" id="IPR037066">
    <property type="entry name" value="Plug_dom_sf"/>
</dbReference>
<comment type="caution">
    <text evidence="9">The sequence shown here is derived from an EMBL/GenBank/DDBJ whole genome shotgun (WGS) entry which is preliminary data.</text>
</comment>
<dbReference type="InterPro" id="IPR036942">
    <property type="entry name" value="Beta-barrel_TonB_sf"/>
</dbReference>
<evidence type="ECO:0000256" key="5">
    <source>
        <dbReference type="ARBA" id="ARBA00023136"/>
    </source>
</evidence>
<comment type="subcellular location">
    <subcellularLocation>
        <location evidence="1">Cell outer membrane</location>
        <topology evidence="1">Multi-pass membrane protein</topology>
    </subcellularLocation>
</comment>
<keyword evidence="3" id="KW-1134">Transmembrane beta strand</keyword>
<evidence type="ECO:0000256" key="6">
    <source>
        <dbReference type="ARBA" id="ARBA00023237"/>
    </source>
</evidence>
<keyword evidence="7" id="KW-0732">Signal</keyword>
<dbReference type="InterPro" id="IPR039426">
    <property type="entry name" value="TonB-dep_rcpt-like"/>
</dbReference>
<dbReference type="RefSeq" id="WP_371392495.1">
    <property type="nucleotide sequence ID" value="NZ_CP163421.1"/>
</dbReference>
<dbReference type="InterPro" id="IPR057601">
    <property type="entry name" value="Oar-like_b-barrel"/>
</dbReference>
<evidence type="ECO:0000313" key="10">
    <source>
        <dbReference type="Proteomes" id="UP001596024"/>
    </source>
</evidence>